<dbReference type="GO" id="GO:0003700">
    <property type="term" value="F:DNA-binding transcription factor activity"/>
    <property type="evidence" value="ECO:0007669"/>
    <property type="project" value="InterPro"/>
</dbReference>
<dbReference type="InterPro" id="IPR001845">
    <property type="entry name" value="HTH_ArsR_DNA-bd_dom"/>
</dbReference>
<gene>
    <name evidence="3" type="ORF">MNV_220026</name>
</gene>
<keyword evidence="1" id="KW-0472">Membrane</keyword>
<keyword evidence="4" id="KW-1185">Reference proteome</keyword>
<dbReference type="InterPro" id="IPR036390">
    <property type="entry name" value="WH_DNA-bd_sf"/>
</dbReference>
<accession>A0A284VP57</accession>
<dbReference type="SMART" id="SM00418">
    <property type="entry name" value="HTH_ARSR"/>
    <property type="match status" value="2"/>
</dbReference>
<keyword evidence="1" id="KW-0812">Transmembrane</keyword>
<dbReference type="Gene3D" id="1.10.10.10">
    <property type="entry name" value="Winged helix-like DNA-binding domain superfamily/Winged helix DNA-binding domain"/>
    <property type="match status" value="2"/>
</dbReference>
<evidence type="ECO:0000313" key="4">
    <source>
        <dbReference type="Proteomes" id="UP000218615"/>
    </source>
</evidence>
<keyword evidence="1" id="KW-1133">Transmembrane helix</keyword>
<dbReference type="InterPro" id="IPR056504">
    <property type="entry name" value="HTH_HVO_0163_N"/>
</dbReference>
<dbReference type="SUPFAM" id="SSF46785">
    <property type="entry name" value="Winged helix' DNA-binding domain"/>
    <property type="match status" value="2"/>
</dbReference>
<dbReference type="Pfam" id="PF13412">
    <property type="entry name" value="HTH_24"/>
    <property type="match status" value="1"/>
</dbReference>
<dbReference type="PANTHER" id="PTHR36216">
    <property type="entry name" value="TRANSCRIPTIONAL REGULATOR, TRMB"/>
    <property type="match status" value="1"/>
</dbReference>
<evidence type="ECO:0000259" key="2">
    <source>
        <dbReference type="PROSITE" id="PS50987"/>
    </source>
</evidence>
<reference evidence="4" key="1">
    <citation type="submission" date="2017-06" db="EMBL/GenBank/DDBJ databases">
        <authorList>
            <person name="Cremers G."/>
        </authorList>
    </citation>
    <scope>NUCLEOTIDE SEQUENCE [LARGE SCALE GENOMIC DNA]</scope>
</reference>
<sequence>MGNALPHKELTTLTCTSTTRLTKVVSFLIIFILFLIFLAPPAAATDYTVRPSISKEPGASVYGENVKEVDPIPYWLYLILLVFPQLTAMPLESLLSIKLLPYLGYKKIARENILDNSIRLKIYNFIKEHPGIYFREIIKRTELNKGTVGYHLEIMKTEKMIESNKTNGKLRYFLNNSTYTKEEQTVISVLKNDVHRKIILEILNNQSINHKTLAEQIGVSAPTITQHIKHLKEQGIVKADTNGRYTNYSIDSNYFDSLQKYMSITP</sequence>
<dbReference type="InterPro" id="IPR011991">
    <property type="entry name" value="ArsR-like_HTH"/>
</dbReference>
<feature type="domain" description="HTH arsR-type" evidence="2">
    <location>
        <begin position="175"/>
        <end position="266"/>
    </location>
</feature>
<dbReference type="AlphaFoldDB" id="A0A284VP57"/>
<organism evidence="3 4">
    <name type="scientific">Candidatus Methanoperedens nitratireducens</name>
    <dbReference type="NCBI Taxonomy" id="1392998"/>
    <lineage>
        <taxon>Archaea</taxon>
        <taxon>Methanobacteriati</taxon>
        <taxon>Methanobacteriota</taxon>
        <taxon>Stenosarchaea group</taxon>
        <taxon>Methanomicrobia</taxon>
        <taxon>Methanosarcinales</taxon>
        <taxon>ANME-2 cluster</taxon>
        <taxon>Candidatus Methanoperedentaceae</taxon>
        <taxon>Candidatus Methanoperedens</taxon>
    </lineage>
</organism>
<dbReference type="Pfam" id="PF24266">
    <property type="entry name" value="HTH_HVO_0163_N"/>
    <property type="match status" value="1"/>
</dbReference>
<proteinExistence type="predicted"/>
<protein>
    <submittedName>
        <fullName evidence="3">Transcriptional regulator, ArsR family</fullName>
    </submittedName>
</protein>
<dbReference type="CDD" id="cd00090">
    <property type="entry name" value="HTH_ARSR"/>
    <property type="match status" value="2"/>
</dbReference>
<evidence type="ECO:0000256" key="1">
    <source>
        <dbReference type="SAM" id="Phobius"/>
    </source>
</evidence>
<dbReference type="PROSITE" id="PS50987">
    <property type="entry name" value="HTH_ARSR_2"/>
    <property type="match status" value="1"/>
</dbReference>
<dbReference type="InterPro" id="IPR036388">
    <property type="entry name" value="WH-like_DNA-bd_sf"/>
</dbReference>
<dbReference type="EMBL" id="FZMP01000135">
    <property type="protein sequence ID" value="SNQ61032.1"/>
    <property type="molecule type" value="Genomic_DNA"/>
</dbReference>
<dbReference type="PANTHER" id="PTHR36216:SF1">
    <property type="entry name" value="HTH ARSR-TYPE DOMAIN-CONTAINING PROTEIN"/>
    <property type="match status" value="1"/>
</dbReference>
<evidence type="ECO:0000313" key="3">
    <source>
        <dbReference type="EMBL" id="SNQ61032.1"/>
    </source>
</evidence>
<feature type="transmembrane region" description="Helical" evidence="1">
    <location>
        <begin position="21"/>
        <end position="39"/>
    </location>
</feature>
<feature type="transmembrane region" description="Helical" evidence="1">
    <location>
        <begin position="74"/>
        <end position="97"/>
    </location>
</feature>
<name>A0A284VP57_9EURY</name>
<dbReference type="Proteomes" id="UP000218615">
    <property type="component" value="Unassembled WGS sequence"/>
</dbReference>